<organism evidence="1 2">
    <name type="scientific">Flavobacterium johnsoniae (strain ATCC 17061 / DSM 2064 / JCM 8514 / BCRC 14874 / CCUG 350202 / NBRC 14942 / NCIMB 11054 / UW101)</name>
    <name type="common">Cytophaga johnsonae</name>
    <dbReference type="NCBI Taxonomy" id="376686"/>
    <lineage>
        <taxon>Bacteria</taxon>
        <taxon>Pseudomonadati</taxon>
        <taxon>Bacteroidota</taxon>
        <taxon>Flavobacteriia</taxon>
        <taxon>Flavobacteriales</taxon>
        <taxon>Flavobacteriaceae</taxon>
        <taxon>Flavobacterium</taxon>
    </lineage>
</organism>
<dbReference type="STRING" id="376686.Fjoh_4277"/>
<protein>
    <submittedName>
        <fullName evidence="1">Uncharacterized protein</fullName>
    </submittedName>
</protein>
<accession>A5FBX6</accession>
<dbReference type="KEGG" id="fjo:Fjoh_4277"/>
<evidence type="ECO:0000313" key="1">
    <source>
        <dbReference type="EMBL" id="ABQ07285.1"/>
    </source>
</evidence>
<reference evidence="1 2" key="1">
    <citation type="journal article" date="2009" name="Appl. Environ. Microbiol.">
        <title>Novel features of the polysaccharide-digesting gliding bacterium Flavobacterium johnsoniae as revealed by genome sequence analysis.</title>
        <authorList>
            <person name="McBride M.J."/>
            <person name="Xie G."/>
            <person name="Martens E.C."/>
            <person name="Lapidus A."/>
            <person name="Henrissat B."/>
            <person name="Rhodes R.G."/>
            <person name="Goltsman E."/>
            <person name="Wang W."/>
            <person name="Xu J."/>
            <person name="Hunnicutt D.W."/>
            <person name="Staroscik A.M."/>
            <person name="Hoover T.R."/>
            <person name="Cheng Y.Q."/>
            <person name="Stein J.L."/>
        </authorList>
    </citation>
    <scope>NUCLEOTIDE SEQUENCE [LARGE SCALE GENOMIC DNA]</scope>
    <source>
        <strain evidence="2">ATCC 17061 / DSM 2064 / JCM 8514 / BCRC 14874 / CCUG 350202 / NBRC 14942 / NCIMB 11054 / UW101</strain>
    </source>
</reference>
<dbReference type="RefSeq" id="WP_012026251.1">
    <property type="nucleotide sequence ID" value="NC_009441.1"/>
</dbReference>
<dbReference type="AlphaFoldDB" id="A5FBX6"/>
<dbReference type="Proteomes" id="UP000006694">
    <property type="component" value="Chromosome"/>
</dbReference>
<keyword evidence="2" id="KW-1185">Reference proteome</keyword>
<dbReference type="OrthoDB" id="573695at2"/>
<dbReference type="GeneID" id="31767199"/>
<dbReference type="eggNOG" id="ENOG502ZTGM">
    <property type="taxonomic scope" value="Bacteria"/>
</dbReference>
<sequence length="305" mass="36034">MENLIIPLLGKSLKSKEILSFIRQYNLPANPKIELDYLGDIFESKSANEKSGIYMTFEGYKRFKYGYGEPAEIIKNPDKSLFLTEISLENDYTNNKIPSIIKFPFGLIQGDDYKTVVNKIGKKPNKKGVSSYGKYYWTEFDDYRILTAFDKDLEILIWIRIKKLTLQEKEKIRLKKFLNQQSKNINPDNADLILSFLYKLPTIEWEKRRKNGDKEFTKEKIGLIETLLKDYINTLIKLTKEKKASSIFNSIKKLVLAINKINPKYDYFIETMEREELCQFINDIIRNTGLEFEANFDLTEEWREW</sequence>
<proteinExistence type="predicted"/>
<dbReference type="EMBL" id="CP000685">
    <property type="protein sequence ID" value="ABQ07285.1"/>
    <property type="molecule type" value="Genomic_DNA"/>
</dbReference>
<gene>
    <name evidence="1" type="ordered locus">Fjoh_4277</name>
</gene>
<evidence type="ECO:0000313" key="2">
    <source>
        <dbReference type="Proteomes" id="UP000006694"/>
    </source>
</evidence>
<dbReference type="HOGENOM" id="CLU_920377_0_0_10"/>
<name>A5FBX6_FLAJ1</name>